<dbReference type="AlphaFoldDB" id="A0A4C1XPC6"/>
<comment type="caution">
    <text evidence="2">The sequence shown here is derived from an EMBL/GenBank/DDBJ whole genome shotgun (WGS) entry which is preliminary data.</text>
</comment>
<evidence type="ECO:0000313" key="3">
    <source>
        <dbReference type="Proteomes" id="UP000299102"/>
    </source>
</evidence>
<name>A0A4C1XPC6_EUMVA</name>
<feature type="compositionally biased region" description="Basic and acidic residues" evidence="1">
    <location>
        <begin position="27"/>
        <end position="41"/>
    </location>
</feature>
<sequence length="111" mass="12647">MILGWRNGKEMRGHDARARARGITQRVRKEQRYKNNQRRDSMSSSPLAPTQFPENNRHGPNIIDIALVKGVALRLGGIETLQHLNSNHRPVLLKLGPLTDDRPNPRKTIIN</sequence>
<evidence type="ECO:0000313" key="2">
    <source>
        <dbReference type="EMBL" id="GBP64852.1"/>
    </source>
</evidence>
<dbReference type="Proteomes" id="UP000299102">
    <property type="component" value="Unassembled WGS sequence"/>
</dbReference>
<feature type="compositionally biased region" description="Basic and acidic residues" evidence="1">
    <location>
        <begin position="7"/>
        <end position="18"/>
    </location>
</feature>
<gene>
    <name evidence="2" type="ORF">EVAR_89931_1</name>
</gene>
<feature type="region of interest" description="Disordered" evidence="1">
    <location>
        <begin position="1"/>
        <end position="59"/>
    </location>
</feature>
<feature type="compositionally biased region" description="Polar residues" evidence="1">
    <location>
        <begin position="42"/>
        <end position="54"/>
    </location>
</feature>
<accession>A0A4C1XPC6</accession>
<organism evidence="2 3">
    <name type="scientific">Eumeta variegata</name>
    <name type="common">Bagworm moth</name>
    <name type="synonym">Eumeta japonica</name>
    <dbReference type="NCBI Taxonomy" id="151549"/>
    <lineage>
        <taxon>Eukaryota</taxon>
        <taxon>Metazoa</taxon>
        <taxon>Ecdysozoa</taxon>
        <taxon>Arthropoda</taxon>
        <taxon>Hexapoda</taxon>
        <taxon>Insecta</taxon>
        <taxon>Pterygota</taxon>
        <taxon>Neoptera</taxon>
        <taxon>Endopterygota</taxon>
        <taxon>Lepidoptera</taxon>
        <taxon>Glossata</taxon>
        <taxon>Ditrysia</taxon>
        <taxon>Tineoidea</taxon>
        <taxon>Psychidae</taxon>
        <taxon>Oiketicinae</taxon>
        <taxon>Eumeta</taxon>
    </lineage>
</organism>
<reference evidence="2 3" key="1">
    <citation type="journal article" date="2019" name="Commun. Biol.">
        <title>The bagworm genome reveals a unique fibroin gene that provides high tensile strength.</title>
        <authorList>
            <person name="Kono N."/>
            <person name="Nakamura H."/>
            <person name="Ohtoshi R."/>
            <person name="Tomita M."/>
            <person name="Numata K."/>
            <person name="Arakawa K."/>
        </authorList>
    </citation>
    <scope>NUCLEOTIDE SEQUENCE [LARGE SCALE GENOMIC DNA]</scope>
</reference>
<evidence type="ECO:0000256" key="1">
    <source>
        <dbReference type="SAM" id="MobiDB-lite"/>
    </source>
</evidence>
<keyword evidence="3" id="KW-1185">Reference proteome</keyword>
<proteinExistence type="predicted"/>
<protein>
    <submittedName>
        <fullName evidence="2">Uncharacterized protein</fullName>
    </submittedName>
</protein>
<dbReference type="EMBL" id="BGZK01000911">
    <property type="protein sequence ID" value="GBP64852.1"/>
    <property type="molecule type" value="Genomic_DNA"/>
</dbReference>
<dbReference type="OrthoDB" id="7487383at2759"/>